<reference evidence="2" key="1">
    <citation type="journal article" date="2023" name="Mol. Phylogenet. Evol.">
        <title>Genome-scale phylogeny and comparative genomics of the fungal order Sordariales.</title>
        <authorList>
            <person name="Hensen N."/>
            <person name="Bonometti L."/>
            <person name="Westerberg I."/>
            <person name="Brannstrom I.O."/>
            <person name="Guillou S."/>
            <person name="Cros-Aarteil S."/>
            <person name="Calhoun S."/>
            <person name="Haridas S."/>
            <person name="Kuo A."/>
            <person name="Mondo S."/>
            <person name="Pangilinan J."/>
            <person name="Riley R."/>
            <person name="LaButti K."/>
            <person name="Andreopoulos B."/>
            <person name="Lipzen A."/>
            <person name="Chen C."/>
            <person name="Yan M."/>
            <person name="Daum C."/>
            <person name="Ng V."/>
            <person name="Clum A."/>
            <person name="Steindorff A."/>
            <person name="Ohm R.A."/>
            <person name="Martin F."/>
            <person name="Silar P."/>
            <person name="Natvig D.O."/>
            <person name="Lalanne C."/>
            <person name="Gautier V."/>
            <person name="Ament-Velasquez S.L."/>
            <person name="Kruys A."/>
            <person name="Hutchinson M.I."/>
            <person name="Powell A.J."/>
            <person name="Barry K."/>
            <person name="Miller A.N."/>
            <person name="Grigoriev I.V."/>
            <person name="Debuchy R."/>
            <person name="Gladieux P."/>
            <person name="Hiltunen Thoren M."/>
            <person name="Johannesson H."/>
        </authorList>
    </citation>
    <scope>NUCLEOTIDE SEQUENCE</scope>
    <source>
        <strain evidence="2">PSN309</strain>
    </source>
</reference>
<feature type="region of interest" description="Disordered" evidence="1">
    <location>
        <begin position="1456"/>
        <end position="1539"/>
    </location>
</feature>
<keyword evidence="3" id="KW-1185">Reference proteome</keyword>
<feature type="compositionally biased region" description="Low complexity" evidence="1">
    <location>
        <begin position="663"/>
        <end position="674"/>
    </location>
</feature>
<feature type="compositionally biased region" description="Basic residues" evidence="1">
    <location>
        <begin position="1023"/>
        <end position="1037"/>
    </location>
</feature>
<organism evidence="2 3">
    <name type="scientific">Podospora australis</name>
    <dbReference type="NCBI Taxonomy" id="1536484"/>
    <lineage>
        <taxon>Eukaryota</taxon>
        <taxon>Fungi</taxon>
        <taxon>Dikarya</taxon>
        <taxon>Ascomycota</taxon>
        <taxon>Pezizomycotina</taxon>
        <taxon>Sordariomycetes</taxon>
        <taxon>Sordariomycetidae</taxon>
        <taxon>Sordariales</taxon>
        <taxon>Podosporaceae</taxon>
        <taxon>Podospora</taxon>
    </lineage>
</organism>
<feature type="region of interest" description="Disordered" evidence="1">
    <location>
        <begin position="1006"/>
        <end position="1085"/>
    </location>
</feature>
<sequence length="1677" mass="180326">MPPKQPKPPGKTVSEVVAMHFQASNEPGYEASLPRLEDVGGNRYPPPSVMNAELAGTADATHPTADTPNNAVDANNAAYGTNNAVPPPYNNDHMAQSIDAGSGGQNPAALYGQNPNNIFGNQEASSSPGFVNGGYDQGGANSFGIVGNNMNPAMTQGPGNVFHTFDRHTSTQSSFPGQVAASSATLVSTPTKPKRKYTRKAKPAGVTPTTTSTGKRKRGKADEVTADRPVLPPPQFNPHNVASNLTQISPQPAQPVANQFTQQGVQQPGLFNNQYMQQTAQQGIPQQFNQQPNFTFNQQFAGQPFPQFNGQQSNPGQNPHQALPPHTSPVAVRNSQPDSGIDLNEFARNLNIPNEEMVRLLNRVRDAKNQKTHQLASPPQPYMQGYPDNGIPTGQSGPQLDPSQCMTLGYQTNPMQAGQMSFAPPNPQGAAITGNPGTATQSAQKAPMHQTSQASFAGGSHTAFNQHGQLLDTPTAFLAGDMASANQSSLALVEYGENPGTQSFEAEPGMNDGAMELSQADAPAFEAGPAQQHNPGLQIPVVQQSPFDLQNHVGQEYVPDLQSHIAQDLTPSHEGAMAQPAPGVRRSISRQVSSSSQPAAEVQQSIPQDSQESTMSQQSSTIKQSTSQDSQLTIFSQESATTGQSMYSQQCAISQQSPTIEHSASSQQGASSEENVPAEQIPVAQQSVAAESGTPMQQTLEVQRPLSSQLTPPDEAATTDQSASTGGVDHGSIEGPHVNLARIQESYPRGVFDCGAAKADQPLWTAESLLAHFMAEANKPNTGTALNLMSEALKAWYSEEEYNSLMQKAEQGPETKIKTVKSLLSETWNKILSAVEARQHLLLTPPDSENKSSSEGAKKLSGDGGDETDDGSLFGDGDFEADPFASDNLSQQLAVNQPTTANTSASNLLSQLTFPTPASAPVSTPIANVNNVVDSQPAHPGALTNEAPPSGSTKSGSSLQSQPKTNGLTTVSLSKNSSFRLAMPTPAAKSVSVVDITRLPSNQTAELRSQVAHALAPPTPTKAGKKPGRQMARKPQLRKALQPADKSASVAPTKVSGMPVEFSSTSAPPVQSSSSPRNSLTQSQVSNIPGAFPAAQMNAHNQSSSTPRQAPNRQSQPPTPGNMSAGSVRPSRRLCFRCKTAAIPGIREIAAANPGAALDRTIVNYCMCCSVRIAVCETQKNFEENLEKYKLCELARRRGEYGSGEFAFVRLQGNLEVQYASIGNAMDTIRRRAKLLRSLYGANYVRRNVMNYWGTWTDEFFSLQNGGKGSRSVEEVAEWYRKVRHCLVEGRHKARSLWFPNETDQNCGGHCDICNMRAEDNSAARNATRVERVPYDTQIRVRNERMNAAGRMGNASSHQVGQQVSAYTQGAPAPYQQQNVSPAQRQMLAKAQQPRIPPTQGPGQGLGHLQTPSPMRFAQLPQQQTQAQRQSPLAGQMQGITGTHIQAQTTQLMGTPAQFQSPSPVQIAQSHPQVHSQQQRQFPGQRQDAPETQNEARTQQRVGSLSQPPTSSPVRFTQFSPQNQGQHQNQYAGQRQSTRVVQHQVPTPQLMGTPMPQQPMMPMAQQQFIGQVGTSATMQQTQVGGIPQHGTHQQQQTMQMPGQQQFPAHPQTAQQAQMRGIPQHSFQQQQSMMIPGQHQLRGQQPTPQQAQMIVLARQQDLARQQALHRQTPPGPPS</sequence>
<feature type="region of interest" description="Disordered" evidence="1">
    <location>
        <begin position="169"/>
        <end position="235"/>
    </location>
</feature>
<feature type="region of interest" description="Disordered" evidence="1">
    <location>
        <begin position="573"/>
        <end position="631"/>
    </location>
</feature>
<feature type="region of interest" description="Disordered" evidence="1">
    <location>
        <begin position="1098"/>
        <end position="1128"/>
    </location>
</feature>
<feature type="region of interest" description="Disordered" evidence="1">
    <location>
        <begin position="931"/>
        <end position="970"/>
    </location>
</feature>
<feature type="compositionally biased region" description="Polar residues" evidence="1">
    <location>
        <begin position="1098"/>
        <end position="1125"/>
    </location>
</feature>
<feature type="region of interest" description="Disordered" evidence="1">
    <location>
        <begin position="1374"/>
        <end position="1413"/>
    </location>
</feature>
<feature type="compositionally biased region" description="Basic and acidic residues" evidence="1">
    <location>
        <begin position="848"/>
        <end position="861"/>
    </location>
</feature>
<feature type="compositionally biased region" description="Low complexity" evidence="1">
    <location>
        <begin position="948"/>
        <end position="963"/>
    </location>
</feature>
<dbReference type="Proteomes" id="UP001302126">
    <property type="component" value="Unassembled WGS sequence"/>
</dbReference>
<feature type="compositionally biased region" description="Polar residues" evidence="1">
    <location>
        <begin position="1456"/>
        <end position="1476"/>
    </location>
</feature>
<evidence type="ECO:0000313" key="3">
    <source>
        <dbReference type="Proteomes" id="UP001302126"/>
    </source>
</evidence>
<feature type="compositionally biased region" description="Low complexity" evidence="1">
    <location>
        <begin position="1477"/>
        <end position="1487"/>
    </location>
</feature>
<evidence type="ECO:0000313" key="2">
    <source>
        <dbReference type="EMBL" id="KAK4188386.1"/>
    </source>
</evidence>
<evidence type="ECO:0000256" key="1">
    <source>
        <dbReference type="SAM" id="MobiDB-lite"/>
    </source>
</evidence>
<gene>
    <name evidence="2" type="ORF">QBC35DRAFT_549903</name>
</gene>
<feature type="compositionally biased region" description="Polar residues" evidence="1">
    <location>
        <begin position="683"/>
        <end position="711"/>
    </location>
</feature>
<feature type="compositionally biased region" description="Low complexity" evidence="1">
    <location>
        <begin position="608"/>
        <end position="631"/>
    </location>
</feature>
<feature type="compositionally biased region" description="Low complexity" evidence="1">
    <location>
        <begin position="1063"/>
        <end position="1076"/>
    </location>
</feature>
<feature type="compositionally biased region" description="Polar residues" evidence="1">
    <location>
        <begin position="1375"/>
        <end position="1384"/>
    </location>
</feature>
<feature type="compositionally biased region" description="Low complexity" evidence="1">
    <location>
        <begin position="203"/>
        <end position="213"/>
    </location>
</feature>
<feature type="compositionally biased region" description="Low complexity" evidence="1">
    <location>
        <begin position="584"/>
        <end position="597"/>
    </location>
</feature>
<feature type="compositionally biased region" description="Polar residues" evidence="1">
    <location>
        <begin position="170"/>
        <end position="188"/>
    </location>
</feature>
<comment type="caution">
    <text evidence="2">The sequence shown here is derived from an EMBL/GenBank/DDBJ whole genome shotgun (WGS) entry which is preliminary data.</text>
</comment>
<feature type="compositionally biased region" description="Polar residues" evidence="1">
    <location>
        <begin position="306"/>
        <end position="320"/>
    </location>
</feature>
<feature type="region of interest" description="Disordered" evidence="1">
    <location>
        <begin position="646"/>
        <end position="734"/>
    </location>
</feature>
<name>A0AAN6WVQ4_9PEZI</name>
<protein>
    <submittedName>
        <fullName evidence="2">Uncharacterized protein</fullName>
    </submittedName>
</protein>
<feature type="compositionally biased region" description="Polar residues" evidence="1">
    <location>
        <begin position="646"/>
        <end position="662"/>
    </location>
</feature>
<feature type="compositionally biased region" description="Low complexity" evidence="1">
    <location>
        <begin position="1658"/>
        <end position="1670"/>
    </location>
</feature>
<feature type="region of interest" description="Disordered" evidence="1">
    <location>
        <begin position="297"/>
        <end position="342"/>
    </location>
</feature>
<dbReference type="EMBL" id="MU864389">
    <property type="protein sequence ID" value="KAK4188386.1"/>
    <property type="molecule type" value="Genomic_DNA"/>
</dbReference>
<accession>A0AAN6WVQ4</accession>
<reference evidence="2" key="2">
    <citation type="submission" date="2023-05" db="EMBL/GenBank/DDBJ databases">
        <authorList>
            <consortium name="Lawrence Berkeley National Laboratory"/>
            <person name="Steindorff A."/>
            <person name="Hensen N."/>
            <person name="Bonometti L."/>
            <person name="Westerberg I."/>
            <person name="Brannstrom I.O."/>
            <person name="Guillou S."/>
            <person name="Cros-Aarteil S."/>
            <person name="Calhoun S."/>
            <person name="Haridas S."/>
            <person name="Kuo A."/>
            <person name="Mondo S."/>
            <person name="Pangilinan J."/>
            <person name="Riley R."/>
            <person name="Labutti K."/>
            <person name="Andreopoulos B."/>
            <person name="Lipzen A."/>
            <person name="Chen C."/>
            <person name="Yanf M."/>
            <person name="Daum C."/>
            <person name="Ng V."/>
            <person name="Clum A."/>
            <person name="Ohm R."/>
            <person name="Martin F."/>
            <person name="Silar P."/>
            <person name="Natvig D."/>
            <person name="Lalanne C."/>
            <person name="Gautier V."/>
            <person name="Ament-Velasquez S.L."/>
            <person name="Kruys A."/>
            <person name="Hutchinson M.I."/>
            <person name="Powell A.J."/>
            <person name="Barry K."/>
            <person name="Miller A.N."/>
            <person name="Grigoriev I.V."/>
            <person name="Debuchy R."/>
            <person name="Gladieux P."/>
            <person name="Thoren M.H."/>
            <person name="Johannesson H."/>
        </authorList>
    </citation>
    <scope>NUCLEOTIDE SEQUENCE</scope>
    <source>
        <strain evidence="2">PSN309</strain>
    </source>
</reference>
<feature type="compositionally biased region" description="Polar residues" evidence="1">
    <location>
        <begin position="1490"/>
        <end position="1539"/>
    </location>
</feature>
<proteinExistence type="predicted"/>
<feature type="region of interest" description="Disordered" evidence="1">
    <location>
        <begin position="843"/>
        <end position="884"/>
    </location>
</feature>
<feature type="region of interest" description="Disordered" evidence="1">
    <location>
        <begin position="1658"/>
        <end position="1677"/>
    </location>
</feature>
<feature type="compositionally biased region" description="Basic residues" evidence="1">
    <location>
        <begin position="192"/>
        <end position="202"/>
    </location>
</feature>